<dbReference type="GO" id="GO:0003735">
    <property type="term" value="F:structural constituent of ribosome"/>
    <property type="evidence" value="ECO:0007669"/>
    <property type="project" value="InterPro"/>
</dbReference>
<proteinExistence type="inferred from homology"/>
<sequence length="114" mass="13138">MSHNYELVYILRPDLTEEQVQQVVNKYRDLLIEQKAEDVQIKIWGKRRLAYPIAKHQDGTYVQVNYTGDGTQVAAIERAMRLSDEVIRYLTIKLEQKKSAAKASESVQADKAEV</sequence>
<comment type="function">
    <text evidence="6 8">Binds together with bS18 to 16S ribosomal RNA.</text>
</comment>
<dbReference type="CDD" id="cd15487">
    <property type="entry name" value="bS6_chloro_cyano"/>
    <property type="match status" value="1"/>
</dbReference>
<dbReference type="Pfam" id="PF01250">
    <property type="entry name" value="Ribosomal_S6"/>
    <property type="match status" value="1"/>
</dbReference>
<dbReference type="InterPro" id="IPR020815">
    <property type="entry name" value="Ribosomal_bS6_CS"/>
</dbReference>
<dbReference type="EMBL" id="MRCB01000016">
    <property type="protein sequence ID" value="OKH22060.1"/>
    <property type="molecule type" value="Genomic_DNA"/>
</dbReference>
<evidence type="ECO:0000256" key="4">
    <source>
        <dbReference type="ARBA" id="ARBA00022980"/>
    </source>
</evidence>
<keyword evidence="4 8" id="KW-0689">Ribosomal protein</keyword>
<dbReference type="NCBIfam" id="TIGR00166">
    <property type="entry name" value="S6"/>
    <property type="match status" value="1"/>
</dbReference>
<dbReference type="InterPro" id="IPR000529">
    <property type="entry name" value="Ribosomal_bS6"/>
</dbReference>
<evidence type="ECO:0000256" key="6">
    <source>
        <dbReference type="ARBA" id="ARBA00035104"/>
    </source>
</evidence>
<evidence type="ECO:0000256" key="8">
    <source>
        <dbReference type="HAMAP-Rule" id="MF_00360"/>
    </source>
</evidence>
<comment type="caution">
    <text evidence="9">The sequence shown here is derived from an EMBL/GenBank/DDBJ whole genome shotgun (WGS) entry which is preliminary data.</text>
</comment>
<dbReference type="HAMAP" id="MF_00360">
    <property type="entry name" value="Ribosomal_bS6"/>
    <property type="match status" value="1"/>
</dbReference>
<dbReference type="GO" id="GO:0005737">
    <property type="term" value="C:cytoplasm"/>
    <property type="evidence" value="ECO:0007669"/>
    <property type="project" value="UniProtKB-ARBA"/>
</dbReference>
<accession>A0A1U7HEQ7</accession>
<evidence type="ECO:0000256" key="3">
    <source>
        <dbReference type="ARBA" id="ARBA00022884"/>
    </source>
</evidence>
<organism evidence="9 10">
    <name type="scientific">Hydrococcus rivularis NIES-593</name>
    <dbReference type="NCBI Taxonomy" id="1921803"/>
    <lineage>
        <taxon>Bacteria</taxon>
        <taxon>Bacillati</taxon>
        <taxon>Cyanobacteriota</taxon>
        <taxon>Cyanophyceae</taxon>
        <taxon>Pleurocapsales</taxon>
        <taxon>Hydrococcaceae</taxon>
        <taxon>Hydrococcus</taxon>
    </lineage>
</organism>
<comment type="similarity">
    <text evidence="1 8">Belongs to the bacterial ribosomal protein bS6 family.</text>
</comment>
<dbReference type="GO" id="GO:0070181">
    <property type="term" value="F:small ribosomal subunit rRNA binding"/>
    <property type="evidence" value="ECO:0007669"/>
    <property type="project" value="TreeGrafter"/>
</dbReference>
<name>A0A1U7HEQ7_9CYAN</name>
<evidence type="ECO:0000256" key="7">
    <source>
        <dbReference type="ARBA" id="ARBA00035294"/>
    </source>
</evidence>
<dbReference type="GO" id="GO:0005840">
    <property type="term" value="C:ribosome"/>
    <property type="evidence" value="ECO:0007669"/>
    <property type="project" value="UniProtKB-KW"/>
</dbReference>
<dbReference type="PANTHER" id="PTHR21011:SF1">
    <property type="entry name" value="SMALL RIBOSOMAL SUBUNIT PROTEIN BS6M"/>
    <property type="match status" value="1"/>
</dbReference>
<dbReference type="SUPFAM" id="SSF54995">
    <property type="entry name" value="Ribosomal protein S6"/>
    <property type="match status" value="1"/>
</dbReference>
<reference evidence="9 10" key="1">
    <citation type="submission" date="2016-11" db="EMBL/GenBank/DDBJ databases">
        <title>Draft Genome Sequences of Nine Cyanobacterial Strains from Diverse Habitats.</title>
        <authorList>
            <person name="Zhu T."/>
            <person name="Hou S."/>
            <person name="Lu X."/>
            <person name="Hess W.R."/>
        </authorList>
    </citation>
    <scope>NUCLEOTIDE SEQUENCE [LARGE SCALE GENOMIC DNA]</scope>
    <source>
        <strain evidence="9 10">NIES-593</strain>
    </source>
</reference>
<dbReference type="InterPro" id="IPR014717">
    <property type="entry name" value="Transl_elong_EF1B/ribsomal_bS6"/>
</dbReference>
<protein>
    <recommendedName>
        <fullName evidence="7 8">Small ribosomal subunit protein bS6</fullName>
    </recommendedName>
</protein>
<evidence type="ECO:0000313" key="9">
    <source>
        <dbReference type="EMBL" id="OKH22060.1"/>
    </source>
</evidence>
<keyword evidence="5 8" id="KW-0687">Ribonucleoprotein</keyword>
<dbReference type="Proteomes" id="UP000186868">
    <property type="component" value="Unassembled WGS sequence"/>
</dbReference>
<dbReference type="InterPro" id="IPR020814">
    <property type="entry name" value="Ribosomal_S6_plastid/chlpt"/>
</dbReference>
<dbReference type="PANTHER" id="PTHR21011">
    <property type="entry name" value="MITOCHONDRIAL 28S RIBOSOMAL PROTEIN S6"/>
    <property type="match status" value="1"/>
</dbReference>
<dbReference type="GO" id="GO:1990904">
    <property type="term" value="C:ribonucleoprotein complex"/>
    <property type="evidence" value="ECO:0007669"/>
    <property type="project" value="UniProtKB-KW"/>
</dbReference>
<dbReference type="AlphaFoldDB" id="A0A1U7HEQ7"/>
<dbReference type="OrthoDB" id="9812702at2"/>
<dbReference type="PROSITE" id="PS01048">
    <property type="entry name" value="RIBOSOMAL_S6"/>
    <property type="match status" value="1"/>
</dbReference>
<evidence type="ECO:0000256" key="5">
    <source>
        <dbReference type="ARBA" id="ARBA00023274"/>
    </source>
</evidence>
<dbReference type="InterPro" id="IPR035980">
    <property type="entry name" value="Ribosomal_bS6_sf"/>
</dbReference>
<dbReference type="GO" id="GO:0006412">
    <property type="term" value="P:translation"/>
    <property type="evidence" value="ECO:0007669"/>
    <property type="project" value="UniProtKB-UniRule"/>
</dbReference>
<keyword evidence="3 8" id="KW-0694">RNA-binding</keyword>
<keyword evidence="2 8" id="KW-0699">rRNA-binding</keyword>
<dbReference type="Gene3D" id="3.30.70.60">
    <property type="match status" value="1"/>
</dbReference>
<evidence type="ECO:0000256" key="2">
    <source>
        <dbReference type="ARBA" id="ARBA00022730"/>
    </source>
</evidence>
<dbReference type="RefSeq" id="WP_073600193.1">
    <property type="nucleotide sequence ID" value="NZ_MRCB01000016.1"/>
</dbReference>
<gene>
    <name evidence="8" type="primary">rpsF</name>
    <name evidence="8" type="synonym">rps6</name>
    <name evidence="9" type="ORF">NIES593_14095</name>
</gene>
<evidence type="ECO:0000256" key="1">
    <source>
        <dbReference type="ARBA" id="ARBA00009512"/>
    </source>
</evidence>
<dbReference type="STRING" id="1921803.NIES593_14095"/>
<evidence type="ECO:0000313" key="10">
    <source>
        <dbReference type="Proteomes" id="UP000186868"/>
    </source>
</evidence>
<keyword evidence="10" id="KW-1185">Reference proteome</keyword>